<feature type="non-terminal residue" evidence="5">
    <location>
        <position position="241"/>
    </location>
</feature>
<dbReference type="Pfam" id="PF01571">
    <property type="entry name" value="GCV_T"/>
    <property type="match status" value="1"/>
</dbReference>
<feature type="domain" description="GCVT N-terminal" evidence="4">
    <location>
        <begin position="15"/>
        <end position="117"/>
    </location>
</feature>
<organism evidence="5">
    <name type="scientific">marine metagenome</name>
    <dbReference type="NCBI Taxonomy" id="408172"/>
    <lineage>
        <taxon>unclassified sequences</taxon>
        <taxon>metagenomes</taxon>
        <taxon>ecological metagenomes</taxon>
    </lineage>
</organism>
<dbReference type="InterPro" id="IPR027266">
    <property type="entry name" value="TrmE/GcvT-like"/>
</dbReference>
<dbReference type="GO" id="GO:0005739">
    <property type="term" value="C:mitochondrion"/>
    <property type="evidence" value="ECO:0007669"/>
    <property type="project" value="UniProtKB-SubCell"/>
</dbReference>
<gene>
    <name evidence="5" type="ORF">METZ01_LOCUS416788</name>
</gene>
<dbReference type="PANTHER" id="PTHR22602">
    <property type="entry name" value="TRANSFERASE CAF17, MITOCHONDRIAL-RELATED"/>
    <property type="match status" value="1"/>
</dbReference>
<sequence length="241" mass="26882">MFAFAHRCQPAAVILANGEDVLDYLQSQWTVNLSPEGENRAVYGLRLNRKGHVLADAFLLREGKERFRIVSYDCPAEELIALLKENVVADDVEFVDETEEKEIISLWGQGTEAVCGQLGFTPPTEQSFRRTEVGLVFFGRRTQSPNIEILANERQLERLTGLLARVENAGTVRFADTNTLHLARMEYGLPSIPMEIGPGELPQEGGLDDDAVDFDKGCYLGQEVMARIQSMGQVQRVLIPV</sequence>
<dbReference type="InterPro" id="IPR045179">
    <property type="entry name" value="YgfZ/GcvT"/>
</dbReference>
<dbReference type="PIRSF" id="PIRSF006487">
    <property type="entry name" value="GcvT"/>
    <property type="match status" value="1"/>
</dbReference>
<dbReference type="InterPro" id="IPR006222">
    <property type="entry name" value="GCVT_N"/>
</dbReference>
<evidence type="ECO:0000313" key="5">
    <source>
        <dbReference type="EMBL" id="SVD63934.1"/>
    </source>
</evidence>
<dbReference type="InterPro" id="IPR017703">
    <property type="entry name" value="YgfZ/GCV_T_CS"/>
</dbReference>
<dbReference type="AlphaFoldDB" id="A0A382WZ94"/>
<evidence type="ECO:0000259" key="4">
    <source>
        <dbReference type="Pfam" id="PF01571"/>
    </source>
</evidence>
<evidence type="ECO:0000256" key="3">
    <source>
        <dbReference type="ARBA" id="ARBA00023128"/>
    </source>
</evidence>
<dbReference type="GO" id="GO:0016226">
    <property type="term" value="P:iron-sulfur cluster assembly"/>
    <property type="evidence" value="ECO:0007669"/>
    <property type="project" value="TreeGrafter"/>
</dbReference>
<name>A0A382WZ94_9ZZZZ</name>
<evidence type="ECO:0000256" key="2">
    <source>
        <dbReference type="ARBA" id="ARBA00022946"/>
    </source>
</evidence>
<keyword evidence="2" id="KW-0809">Transit peptide</keyword>
<proteinExistence type="predicted"/>
<protein>
    <recommendedName>
        <fullName evidence="4">GCVT N-terminal domain-containing protein</fullName>
    </recommendedName>
</protein>
<keyword evidence="3" id="KW-0496">Mitochondrion</keyword>
<dbReference type="Gene3D" id="3.30.1360.120">
    <property type="entry name" value="Probable tRNA modification gtpase trme, domain 1"/>
    <property type="match status" value="1"/>
</dbReference>
<dbReference type="SUPFAM" id="SSF103025">
    <property type="entry name" value="Folate-binding domain"/>
    <property type="match status" value="1"/>
</dbReference>
<accession>A0A382WZ94</accession>
<evidence type="ECO:0000256" key="1">
    <source>
        <dbReference type="ARBA" id="ARBA00004173"/>
    </source>
</evidence>
<dbReference type="EMBL" id="UINC01163559">
    <property type="protein sequence ID" value="SVD63934.1"/>
    <property type="molecule type" value="Genomic_DNA"/>
</dbReference>
<comment type="subcellular location">
    <subcellularLocation>
        <location evidence="1">Mitochondrion</location>
    </subcellularLocation>
</comment>
<dbReference type="PANTHER" id="PTHR22602:SF0">
    <property type="entry name" value="TRANSFERASE CAF17, MITOCHONDRIAL-RELATED"/>
    <property type="match status" value="1"/>
</dbReference>
<reference evidence="5" key="1">
    <citation type="submission" date="2018-05" db="EMBL/GenBank/DDBJ databases">
        <authorList>
            <person name="Lanie J.A."/>
            <person name="Ng W.-L."/>
            <person name="Kazmierczak K.M."/>
            <person name="Andrzejewski T.M."/>
            <person name="Davidsen T.M."/>
            <person name="Wayne K.J."/>
            <person name="Tettelin H."/>
            <person name="Glass J.I."/>
            <person name="Rusch D."/>
            <person name="Podicherti R."/>
            <person name="Tsui H.-C.T."/>
            <person name="Winkler M.E."/>
        </authorList>
    </citation>
    <scope>NUCLEOTIDE SEQUENCE</scope>
</reference>
<dbReference type="NCBIfam" id="TIGR03317">
    <property type="entry name" value="ygfZ_signature"/>
    <property type="match status" value="1"/>
</dbReference>